<keyword evidence="4" id="KW-1185">Reference proteome</keyword>
<evidence type="ECO:0000256" key="1">
    <source>
        <dbReference type="SAM" id="MobiDB-lite"/>
    </source>
</evidence>
<evidence type="ECO:0000259" key="2">
    <source>
        <dbReference type="Pfam" id="PF01844"/>
    </source>
</evidence>
<dbReference type="CDD" id="cd00085">
    <property type="entry name" value="HNHc"/>
    <property type="match status" value="1"/>
</dbReference>
<keyword evidence="3" id="KW-0255">Endonuclease</keyword>
<accession>A0A3E0HEC5</accession>
<name>A0A3E0HEC5_9PSEU</name>
<dbReference type="EMBL" id="QUNO01000009">
    <property type="protein sequence ID" value="REH43621.1"/>
    <property type="molecule type" value="Genomic_DNA"/>
</dbReference>
<sequence length="358" mass="37968">MPWGKIDDKARGNAKLRAIGKSARGGLWMVWAYCAEQPTNGWVPDWVVQQELTAAELKLVTTVKANGRAPLVHVYGDGSDCDCLIGHEWTEEMGGYWVHDWLVHNPSKGENTVHRAKRRELGDLDLRHAVRQRDGNACRYCGIVVPWQDKKGPSRLSIDHVDPTIAGGAANLVVACTPCNSAKKDARTPEAAGLALLPPPVPGSVPENGWAKGTDPATIAREWPPDHPAIADPITPISRDPIGDPISDPTGDPNAITDRSDHDPAPGRSHAENRPDQPDATSTASADATGAALPPGRGRDGSGGRTSPDLRAGDAGPAGRRQVIGPATTPRTAANPPTYRKSATSNPPPPDQPPEVPP</sequence>
<dbReference type="InterPro" id="IPR052892">
    <property type="entry name" value="NA-targeting_endonuclease"/>
</dbReference>
<dbReference type="RefSeq" id="WP_116177065.1">
    <property type="nucleotide sequence ID" value="NZ_CP144375.1"/>
</dbReference>
<dbReference type="InterPro" id="IPR002711">
    <property type="entry name" value="HNH"/>
</dbReference>
<feature type="compositionally biased region" description="Low complexity" evidence="1">
    <location>
        <begin position="326"/>
        <end position="338"/>
    </location>
</feature>
<dbReference type="GO" id="GO:0004519">
    <property type="term" value="F:endonuclease activity"/>
    <property type="evidence" value="ECO:0007669"/>
    <property type="project" value="UniProtKB-KW"/>
</dbReference>
<keyword evidence="3" id="KW-0378">Hydrolase</keyword>
<dbReference type="InterPro" id="IPR003615">
    <property type="entry name" value="HNH_nuc"/>
</dbReference>
<organism evidence="3 4">
    <name type="scientific">Kutzneria buriramensis</name>
    <dbReference type="NCBI Taxonomy" id="1045776"/>
    <lineage>
        <taxon>Bacteria</taxon>
        <taxon>Bacillati</taxon>
        <taxon>Actinomycetota</taxon>
        <taxon>Actinomycetes</taxon>
        <taxon>Pseudonocardiales</taxon>
        <taxon>Pseudonocardiaceae</taxon>
        <taxon>Kutzneria</taxon>
    </lineage>
</organism>
<dbReference type="Gene3D" id="1.10.30.50">
    <property type="match status" value="1"/>
</dbReference>
<evidence type="ECO:0000313" key="3">
    <source>
        <dbReference type="EMBL" id="REH43621.1"/>
    </source>
</evidence>
<dbReference type="PANTHER" id="PTHR33877">
    <property type="entry name" value="SLL1193 PROTEIN"/>
    <property type="match status" value="1"/>
</dbReference>
<reference evidence="3 4" key="1">
    <citation type="submission" date="2018-08" db="EMBL/GenBank/DDBJ databases">
        <title>Genomic Encyclopedia of Archaeal and Bacterial Type Strains, Phase II (KMG-II): from individual species to whole genera.</title>
        <authorList>
            <person name="Goeker M."/>
        </authorList>
    </citation>
    <scope>NUCLEOTIDE SEQUENCE [LARGE SCALE GENOMIC DNA]</scope>
    <source>
        <strain evidence="3 4">DSM 45791</strain>
    </source>
</reference>
<feature type="compositionally biased region" description="Low complexity" evidence="1">
    <location>
        <begin position="279"/>
        <end position="296"/>
    </location>
</feature>
<evidence type="ECO:0000313" key="4">
    <source>
        <dbReference type="Proteomes" id="UP000256269"/>
    </source>
</evidence>
<dbReference type="Pfam" id="PF01844">
    <property type="entry name" value="HNH"/>
    <property type="match status" value="1"/>
</dbReference>
<dbReference type="OrthoDB" id="4775111at2"/>
<dbReference type="Proteomes" id="UP000256269">
    <property type="component" value="Unassembled WGS sequence"/>
</dbReference>
<gene>
    <name evidence="3" type="ORF">BCF44_109164</name>
</gene>
<dbReference type="GO" id="GO:0003676">
    <property type="term" value="F:nucleic acid binding"/>
    <property type="evidence" value="ECO:0007669"/>
    <property type="project" value="InterPro"/>
</dbReference>
<protein>
    <submittedName>
        <fullName evidence="3">HNH endonuclease</fullName>
    </submittedName>
</protein>
<feature type="compositionally biased region" description="Pro residues" evidence="1">
    <location>
        <begin position="346"/>
        <end position="358"/>
    </location>
</feature>
<feature type="compositionally biased region" description="Basic and acidic residues" evidence="1">
    <location>
        <begin position="258"/>
        <end position="277"/>
    </location>
</feature>
<dbReference type="AlphaFoldDB" id="A0A3E0HEC5"/>
<feature type="domain" description="HNH" evidence="2">
    <location>
        <begin position="138"/>
        <end position="185"/>
    </location>
</feature>
<dbReference type="PANTHER" id="PTHR33877:SF2">
    <property type="entry name" value="OS07G0170200 PROTEIN"/>
    <property type="match status" value="1"/>
</dbReference>
<dbReference type="GO" id="GO:0008270">
    <property type="term" value="F:zinc ion binding"/>
    <property type="evidence" value="ECO:0007669"/>
    <property type="project" value="InterPro"/>
</dbReference>
<comment type="caution">
    <text evidence="3">The sequence shown here is derived from an EMBL/GenBank/DDBJ whole genome shotgun (WGS) entry which is preliminary data.</text>
</comment>
<feature type="region of interest" description="Disordered" evidence="1">
    <location>
        <begin position="197"/>
        <end position="358"/>
    </location>
</feature>
<proteinExistence type="predicted"/>
<keyword evidence="3" id="KW-0540">Nuclease</keyword>